<dbReference type="SUPFAM" id="SSF56112">
    <property type="entry name" value="Protein kinase-like (PK-like)"/>
    <property type="match status" value="1"/>
</dbReference>
<name>A0AA38G8R7_TAXCH</name>
<keyword evidence="4" id="KW-0723">Serine/threonine-protein kinase</keyword>
<dbReference type="InterPro" id="IPR011009">
    <property type="entry name" value="Kinase-like_dom_sf"/>
</dbReference>
<accession>A0AA38G8R7</accession>
<keyword evidence="8" id="KW-0812">Transmembrane</keyword>
<dbReference type="InterPro" id="IPR000719">
    <property type="entry name" value="Prot_kinase_dom"/>
</dbReference>
<keyword evidence="22" id="KW-1185">Reference proteome</keyword>
<dbReference type="InterPro" id="IPR008271">
    <property type="entry name" value="Ser/Thr_kinase_AS"/>
</dbReference>
<dbReference type="FunFam" id="1.10.510.10:FF:000358">
    <property type="entry name" value="Putative leucine-rich repeat receptor-like serine/threonine-protein kinase"/>
    <property type="match status" value="1"/>
</dbReference>
<evidence type="ECO:0000256" key="17">
    <source>
        <dbReference type="ARBA" id="ARBA00023180"/>
    </source>
</evidence>
<organism evidence="21 22">
    <name type="scientific">Taxus chinensis</name>
    <name type="common">Chinese yew</name>
    <name type="synonym">Taxus wallichiana var. chinensis</name>
    <dbReference type="NCBI Taxonomy" id="29808"/>
    <lineage>
        <taxon>Eukaryota</taxon>
        <taxon>Viridiplantae</taxon>
        <taxon>Streptophyta</taxon>
        <taxon>Embryophyta</taxon>
        <taxon>Tracheophyta</taxon>
        <taxon>Spermatophyta</taxon>
        <taxon>Pinopsida</taxon>
        <taxon>Pinidae</taxon>
        <taxon>Conifers II</taxon>
        <taxon>Cupressales</taxon>
        <taxon>Taxaceae</taxon>
        <taxon>Taxus</taxon>
    </lineage>
</organism>
<evidence type="ECO:0000256" key="5">
    <source>
        <dbReference type="ARBA" id="ARBA00022553"/>
    </source>
</evidence>
<dbReference type="PANTHER" id="PTHR48055:SF57">
    <property type="entry name" value="PROTEIN KINASE DOMAIN-CONTAINING PROTEIN"/>
    <property type="match status" value="1"/>
</dbReference>
<keyword evidence="12" id="KW-0418">Kinase</keyword>
<reference evidence="21 22" key="1">
    <citation type="journal article" date="2021" name="Nat. Plants">
        <title>The Taxus genome provides insights into paclitaxel biosynthesis.</title>
        <authorList>
            <person name="Xiong X."/>
            <person name="Gou J."/>
            <person name="Liao Q."/>
            <person name="Li Y."/>
            <person name="Zhou Q."/>
            <person name="Bi G."/>
            <person name="Li C."/>
            <person name="Du R."/>
            <person name="Wang X."/>
            <person name="Sun T."/>
            <person name="Guo L."/>
            <person name="Liang H."/>
            <person name="Lu P."/>
            <person name="Wu Y."/>
            <person name="Zhang Z."/>
            <person name="Ro D.K."/>
            <person name="Shang Y."/>
            <person name="Huang S."/>
            <person name="Yan J."/>
        </authorList>
    </citation>
    <scope>NUCLEOTIDE SEQUENCE [LARGE SCALE GENOMIC DNA]</scope>
    <source>
        <strain evidence="21">Ta-2019</strain>
    </source>
</reference>
<dbReference type="PROSITE" id="PS00108">
    <property type="entry name" value="PROTEIN_KINASE_ST"/>
    <property type="match status" value="1"/>
</dbReference>
<evidence type="ECO:0000256" key="10">
    <source>
        <dbReference type="ARBA" id="ARBA00022737"/>
    </source>
</evidence>
<dbReference type="Pfam" id="PF00069">
    <property type="entry name" value="Pkinase"/>
    <property type="match status" value="1"/>
</dbReference>
<dbReference type="OMA" id="HERATMR"/>
<evidence type="ECO:0000313" key="21">
    <source>
        <dbReference type="EMBL" id="KAH9317458.1"/>
    </source>
</evidence>
<keyword evidence="15" id="KW-0472">Membrane</keyword>
<keyword evidence="6" id="KW-0433">Leucine-rich repeat</keyword>
<dbReference type="Proteomes" id="UP000824469">
    <property type="component" value="Unassembled WGS sequence"/>
</dbReference>
<evidence type="ECO:0000256" key="4">
    <source>
        <dbReference type="ARBA" id="ARBA00022527"/>
    </source>
</evidence>
<keyword evidence="11" id="KW-0547">Nucleotide-binding</keyword>
<evidence type="ECO:0000256" key="11">
    <source>
        <dbReference type="ARBA" id="ARBA00022741"/>
    </source>
</evidence>
<evidence type="ECO:0000256" key="19">
    <source>
        <dbReference type="ARBA" id="ARBA00048679"/>
    </source>
</evidence>
<keyword evidence="3" id="KW-1003">Cell membrane</keyword>
<evidence type="ECO:0000256" key="2">
    <source>
        <dbReference type="ARBA" id="ARBA00012513"/>
    </source>
</evidence>
<evidence type="ECO:0000256" key="6">
    <source>
        <dbReference type="ARBA" id="ARBA00022614"/>
    </source>
</evidence>
<keyword evidence="10" id="KW-0677">Repeat</keyword>
<evidence type="ECO:0000256" key="15">
    <source>
        <dbReference type="ARBA" id="ARBA00023136"/>
    </source>
</evidence>
<comment type="catalytic activity">
    <reaction evidence="18">
        <text>L-threonyl-[protein] + ATP = O-phospho-L-threonyl-[protein] + ADP + H(+)</text>
        <dbReference type="Rhea" id="RHEA:46608"/>
        <dbReference type="Rhea" id="RHEA-COMP:11060"/>
        <dbReference type="Rhea" id="RHEA-COMP:11605"/>
        <dbReference type="ChEBI" id="CHEBI:15378"/>
        <dbReference type="ChEBI" id="CHEBI:30013"/>
        <dbReference type="ChEBI" id="CHEBI:30616"/>
        <dbReference type="ChEBI" id="CHEBI:61977"/>
        <dbReference type="ChEBI" id="CHEBI:456216"/>
        <dbReference type="EC" id="2.7.11.1"/>
    </reaction>
</comment>
<dbReference type="EC" id="2.7.11.1" evidence="2"/>
<evidence type="ECO:0000256" key="8">
    <source>
        <dbReference type="ARBA" id="ARBA00022692"/>
    </source>
</evidence>
<evidence type="ECO:0000256" key="16">
    <source>
        <dbReference type="ARBA" id="ARBA00023170"/>
    </source>
</evidence>
<keyword evidence="7" id="KW-0808">Transferase</keyword>
<dbReference type="PROSITE" id="PS50011">
    <property type="entry name" value="PROTEIN_KINASE_DOM"/>
    <property type="match status" value="1"/>
</dbReference>
<keyword evidence="5" id="KW-0597">Phosphoprotein</keyword>
<dbReference type="GO" id="GO:0004674">
    <property type="term" value="F:protein serine/threonine kinase activity"/>
    <property type="evidence" value="ECO:0007669"/>
    <property type="project" value="UniProtKB-KW"/>
</dbReference>
<keyword evidence="9" id="KW-0732">Signal</keyword>
<evidence type="ECO:0000313" key="22">
    <source>
        <dbReference type="Proteomes" id="UP000824469"/>
    </source>
</evidence>
<comment type="caution">
    <text evidence="21">The sequence shown here is derived from an EMBL/GenBank/DDBJ whole genome shotgun (WGS) entry which is preliminary data.</text>
</comment>
<keyword evidence="16" id="KW-0675">Receptor</keyword>
<feature type="non-terminal residue" evidence="21">
    <location>
        <position position="1"/>
    </location>
</feature>
<dbReference type="AlphaFoldDB" id="A0AA38G8R7"/>
<evidence type="ECO:0000256" key="1">
    <source>
        <dbReference type="ARBA" id="ARBA00004162"/>
    </source>
</evidence>
<keyword evidence="13" id="KW-0067">ATP-binding</keyword>
<protein>
    <recommendedName>
        <fullName evidence="2">non-specific serine/threonine protein kinase</fullName>
        <ecNumber evidence="2">2.7.11.1</ecNumber>
    </recommendedName>
</protein>
<keyword evidence="17" id="KW-0325">Glycoprotein</keyword>
<evidence type="ECO:0000256" key="14">
    <source>
        <dbReference type="ARBA" id="ARBA00022989"/>
    </source>
</evidence>
<dbReference type="Gene3D" id="1.10.510.10">
    <property type="entry name" value="Transferase(Phosphotransferase) domain 1"/>
    <property type="match status" value="1"/>
</dbReference>
<dbReference type="EMBL" id="JAHRHJ020000004">
    <property type="protein sequence ID" value="KAH9317458.1"/>
    <property type="molecule type" value="Genomic_DNA"/>
</dbReference>
<evidence type="ECO:0000256" key="12">
    <source>
        <dbReference type="ARBA" id="ARBA00022777"/>
    </source>
</evidence>
<evidence type="ECO:0000256" key="7">
    <source>
        <dbReference type="ARBA" id="ARBA00022679"/>
    </source>
</evidence>
<feature type="domain" description="Protein kinase" evidence="20">
    <location>
        <begin position="1"/>
        <end position="173"/>
    </location>
</feature>
<dbReference type="GO" id="GO:0005886">
    <property type="term" value="C:plasma membrane"/>
    <property type="evidence" value="ECO:0007669"/>
    <property type="project" value="UniProtKB-SubCell"/>
</dbReference>
<evidence type="ECO:0000256" key="3">
    <source>
        <dbReference type="ARBA" id="ARBA00022475"/>
    </source>
</evidence>
<sequence>VAHGMEYLHYDCPVQVVHCDLKPSNVLLDANMAALVTDFGISRLTSSTNSMDSFSTTFSLRGSIGYIAPEYGLGGRVSIKGDVYSYGILLLEMVTKKRPIDLMFVGDLNMRHWVNSTFPNRLIDIVDNKLWRSVNMEQNICLISFIHVGLLCTNESPHERATMRELGRALESLRTTLMGSATTTSTLTTTISDLVRNINTSAKAGVSDSQSSTS</sequence>
<comment type="subcellular location">
    <subcellularLocation>
        <location evidence="1">Cell membrane</location>
        <topology evidence="1">Single-pass membrane protein</topology>
    </subcellularLocation>
</comment>
<keyword evidence="14" id="KW-1133">Transmembrane helix</keyword>
<evidence type="ECO:0000259" key="20">
    <source>
        <dbReference type="PROSITE" id="PS50011"/>
    </source>
</evidence>
<comment type="catalytic activity">
    <reaction evidence="19">
        <text>L-seryl-[protein] + ATP = O-phospho-L-seryl-[protein] + ADP + H(+)</text>
        <dbReference type="Rhea" id="RHEA:17989"/>
        <dbReference type="Rhea" id="RHEA-COMP:9863"/>
        <dbReference type="Rhea" id="RHEA-COMP:11604"/>
        <dbReference type="ChEBI" id="CHEBI:15378"/>
        <dbReference type="ChEBI" id="CHEBI:29999"/>
        <dbReference type="ChEBI" id="CHEBI:30616"/>
        <dbReference type="ChEBI" id="CHEBI:83421"/>
        <dbReference type="ChEBI" id="CHEBI:456216"/>
        <dbReference type="EC" id="2.7.11.1"/>
    </reaction>
</comment>
<gene>
    <name evidence="21" type="ORF">KI387_019227</name>
</gene>
<dbReference type="GO" id="GO:0005524">
    <property type="term" value="F:ATP binding"/>
    <property type="evidence" value="ECO:0007669"/>
    <property type="project" value="UniProtKB-KW"/>
</dbReference>
<dbReference type="InterPro" id="IPR051564">
    <property type="entry name" value="LRR_receptor-like_kinase"/>
</dbReference>
<dbReference type="PANTHER" id="PTHR48055">
    <property type="entry name" value="LEUCINE-RICH REPEAT RECEPTOR PROTEIN KINASE EMS1"/>
    <property type="match status" value="1"/>
</dbReference>
<evidence type="ECO:0000256" key="9">
    <source>
        <dbReference type="ARBA" id="ARBA00022729"/>
    </source>
</evidence>
<proteinExistence type="predicted"/>
<evidence type="ECO:0000256" key="18">
    <source>
        <dbReference type="ARBA" id="ARBA00047899"/>
    </source>
</evidence>
<evidence type="ECO:0000256" key="13">
    <source>
        <dbReference type="ARBA" id="ARBA00022840"/>
    </source>
</evidence>